<evidence type="ECO:0000256" key="4">
    <source>
        <dbReference type="ARBA" id="ARBA00022491"/>
    </source>
</evidence>
<dbReference type="InterPro" id="IPR009057">
    <property type="entry name" value="Homeodomain-like_sf"/>
</dbReference>
<dbReference type="SMART" id="SM00448">
    <property type="entry name" value="REC"/>
    <property type="match status" value="1"/>
</dbReference>
<evidence type="ECO:0000259" key="17">
    <source>
        <dbReference type="PROSITE" id="PS50045"/>
    </source>
</evidence>
<dbReference type="InterPro" id="IPR011006">
    <property type="entry name" value="CheY-like_superfamily"/>
</dbReference>
<dbReference type="SMART" id="SM00382">
    <property type="entry name" value="AAA"/>
    <property type="match status" value="1"/>
</dbReference>
<keyword evidence="12" id="KW-0804">Transcription</keyword>
<dbReference type="InterPro" id="IPR025943">
    <property type="entry name" value="Sigma_54_int_dom_ATP-bd_2"/>
</dbReference>
<dbReference type="Pfam" id="PF00158">
    <property type="entry name" value="Sigma54_activat"/>
    <property type="match status" value="1"/>
</dbReference>
<feature type="domain" description="Response regulatory" evidence="18">
    <location>
        <begin position="6"/>
        <end position="120"/>
    </location>
</feature>
<dbReference type="EMBL" id="BAABRO010000023">
    <property type="protein sequence ID" value="GAA5510485.1"/>
    <property type="molecule type" value="Genomic_DNA"/>
</dbReference>
<evidence type="ECO:0000256" key="8">
    <source>
        <dbReference type="ARBA" id="ARBA00023012"/>
    </source>
</evidence>
<dbReference type="InterPro" id="IPR002197">
    <property type="entry name" value="HTH_Fis"/>
</dbReference>
<dbReference type="RefSeq" id="WP_345688433.1">
    <property type="nucleotide sequence ID" value="NZ_BAABRO010000023.1"/>
</dbReference>
<feature type="domain" description="Sigma-54 factor interaction" evidence="17">
    <location>
        <begin position="142"/>
        <end position="369"/>
    </location>
</feature>
<evidence type="ECO:0000259" key="18">
    <source>
        <dbReference type="PROSITE" id="PS50110"/>
    </source>
</evidence>
<gene>
    <name evidence="19" type="primary">glnG_2</name>
    <name evidence="19" type="ORF">Rcae01_05993</name>
</gene>
<keyword evidence="8" id="KW-0902">Two-component regulatory system</keyword>
<evidence type="ECO:0000256" key="10">
    <source>
        <dbReference type="ARBA" id="ARBA00023125"/>
    </source>
</evidence>
<evidence type="ECO:0000256" key="6">
    <source>
        <dbReference type="ARBA" id="ARBA00022741"/>
    </source>
</evidence>
<dbReference type="SUPFAM" id="SSF46689">
    <property type="entry name" value="Homeodomain-like"/>
    <property type="match status" value="1"/>
</dbReference>
<keyword evidence="3" id="KW-0963">Cytoplasm</keyword>
<accession>A0ABP9W1U7</accession>
<evidence type="ECO:0000256" key="15">
    <source>
        <dbReference type="ARBA" id="ARBA00031910"/>
    </source>
</evidence>
<keyword evidence="4" id="KW-0678">Repressor</keyword>
<keyword evidence="10 19" id="KW-0238">DNA-binding</keyword>
<evidence type="ECO:0000256" key="2">
    <source>
        <dbReference type="ARBA" id="ARBA00019059"/>
    </source>
</evidence>
<evidence type="ECO:0000256" key="11">
    <source>
        <dbReference type="ARBA" id="ARBA00023159"/>
    </source>
</evidence>
<evidence type="ECO:0000313" key="20">
    <source>
        <dbReference type="Proteomes" id="UP001416858"/>
    </source>
</evidence>
<reference evidence="19 20" key="1">
    <citation type="submission" date="2024-02" db="EMBL/GenBank/DDBJ databases">
        <title>Rhodopirellula caenicola NBRC 110016.</title>
        <authorList>
            <person name="Ichikawa N."/>
            <person name="Katano-Makiyama Y."/>
            <person name="Hidaka K."/>
        </authorList>
    </citation>
    <scope>NUCLEOTIDE SEQUENCE [LARGE SCALE GENOMIC DNA]</scope>
    <source>
        <strain evidence="19 20">NBRC 110016</strain>
    </source>
</reference>
<evidence type="ECO:0000256" key="16">
    <source>
        <dbReference type="PROSITE-ProRule" id="PRU00169"/>
    </source>
</evidence>
<evidence type="ECO:0000256" key="9">
    <source>
        <dbReference type="ARBA" id="ARBA00023015"/>
    </source>
</evidence>
<keyword evidence="13" id="KW-0535">Nitrogen fixation</keyword>
<keyword evidence="7" id="KW-0067">ATP-binding</keyword>
<dbReference type="InterPro" id="IPR002078">
    <property type="entry name" value="Sigma_54_int"/>
</dbReference>
<dbReference type="GO" id="GO:0003677">
    <property type="term" value="F:DNA binding"/>
    <property type="evidence" value="ECO:0007669"/>
    <property type="project" value="UniProtKB-KW"/>
</dbReference>
<organism evidence="19 20">
    <name type="scientific">Novipirellula caenicola</name>
    <dbReference type="NCBI Taxonomy" id="1536901"/>
    <lineage>
        <taxon>Bacteria</taxon>
        <taxon>Pseudomonadati</taxon>
        <taxon>Planctomycetota</taxon>
        <taxon>Planctomycetia</taxon>
        <taxon>Pirellulales</taxon>
        <taxon>Pirellulaceae</taxon>
        <taxon>Novipirellula</taxon>
    </lineage>
</organism>
<evidence type="ECO:0000256" key="5">
    <source>
        <dbReference type="ARBA" id="ARBA00022553"/>
    </source>
</evidence>
<dbReference type="InterPro" id="IPR003593">
    <property type="entry name" value="AAA+_ATPase"/>
</dbReference>
<dbReference type="Pfam" id="PF25601">
    <property type="entry name" value="AAA_lid_14"/>
    <property type="match status" value="1"/>
</dbReference>
<evidence type="ECO:0000256" key="12">
    <source>
        <dbReference type="ARBA" id="ARBA00023163"/>
    </source>
</evidence>
<dbReference type="PROSITE" id="PS00676">
    <property type="entry name" value="SIGMA54_INTERACT_2"/>
    <property type="match status" value="1"/>
</dbReference>
<proteinExistence type="predicted"/>
<evidence type="ECO:0000313" key="19">
    <source>
        <dbReference type="EMBL" id="GAA5510485.1"/>
    </source>
</evidence>
<keyword evidence="20" id="KW-1185">Reference proteome</keyword>
<evidence type="ECO:0000256" key="3">
    <source>
        <dbReference type="ARBA" id="ARBA00022490"/>
    </source>
</evidence>
<comment type="caution">
    <text evidence="19">The sequence shown here is derived from an EMBL/GenBank/DDBJ whole genome shotgun (WGS) entry which is preliminary data.</text>
</comment>
<dbReference type="SUPFAM" id="SSF52540">
    <property type="entry name" value="P-loop containing nucleoside triphosphate hydrolases"/>
    <property type="match status" value="1"/>
</dbReference>
<dbReference type="Gene3D" id="1.10.10.60">
    <property type="entry name" value="Homeodomain-like"/>
    <property type="match status" value="1"/>
</dbReference>
<dbReference type="Gene3D" id="1.10.8.60">
    <property type="match status" value="1"/>
</dbReference>
<dbReference type="Gene3D" id="3.40.50.2300">
    <property type="match status" value="1"/>
</dbReference>
<evidence type="ECO:0000256" key="14">
    <source>
        <dbReference type="ARBA" id="ARBA00029881"/>
    </source>
</evidence>
<dbReference type="Pfam" id="PF02954">
    <property type="entry name" value="HTH_8"/>
    <property type="match status" value="1"/>
</dbReference>
<keyword evidence="11" id="KW-0010">Activator</keyword>
<dbReference type="InterPro" id="IPR001789">
    <property type="entry name" value="Sig_transdc_resp-reg_receiver"/>
</dbReference>
<dbReference type="PANTHER" id="PTHR32071:SF95">
    <property type="entry name" value="DNA-BINDING TRANSCRIPTIONAL REGULATOR NTRC"/>
    <property type="match status" value="1"/>
</dbReference>
<dbReference type="PRINTS" id="PR01590">
    <property type="entry name" value="HTHFIS"/>
</dbReference>
<feature type="modified residue" description="4-aspartylphosphate" evidence="16">
    <location>
        <position position="55"/>
    </location>
</feature>
<comment type="subcellular location">
    <subcellularLocation>
        <location evidence="1">Cytoplasm</location>
    </subcellularLocation>
</comment>
<dbReference type="InterPro" id="IPR027417">
    <property type="entry name" value="P-loop_NTPase"/>
</dbReference>
<name>A0ABP9W1U7_9BACT</name>
<evidence type="ECO:0000256" key="1">
    <source>
        <dbReference type="ARBA" id="ARBA00004496"/>
    </source>
</evidence>
<dbReference type="PANTHER" id="PTHR32071">
    <property type="entry name" value="TRANSCRIPTIONAL REGULATORY PROTEIN"/>
    <property type="match status" value="1"/>
</dbReference>
<protein>
    <recommendedName>
        <fullName evidence="2">DNA-binding transcriptional regulator NtrC</fullName>
    </recommendedName>
    <alternativeName>
        <fullName evidence="14">Nitrogen regulation protein NR(I)</fullName>
    </alternativeName>
    <alternativeName>
        <fullName evidence="15">Nitrogen regulator I</fullName>
    </alternativeName>
</protein>
<dbReference type="Proteomes" id="UP001416858">
    <property type="component" value="Unassembled WGS sequence"/>
</dbReference>
<dbReference type="Pfam" id="PF00072">
    <property type="entry name" value="Response_reg"/>
    <property type="match status" value="1"/>
</dbReference>
<keyword evidence="6" id="KW-0547">Nucleotide-binding</keyword>
<dbReference type="PROSITE" id="PS50110">
    <property type="entry name" value="RESPONSE_REGULATORY"/>
    <property type="match status" value="1"/>
</dbReference>
<dbReference type="SUPFAM" id="SSF52172">
    <property type="entry name" value="CheY-like"/>
    <property type="match status" value="1"/>
</dbReference>
<evidence type="ECO:0000256" key="13">
    <source>
        <dbReference type="ARBA" id="ARBA00023231"/>
    </source>
</evidence>
<dbReference type="Gene3D" id="3.40.50.300">
    <property type="entry name" value="P-loop containing nucleotide triphosphate hydrolases"/>
    <property type="match status" value="1"/>
</dbReference>
<sequence>MNAKRSILVVDDEPSICWGFERLLSSAGHEVLIASSAEDALKIAQSRPLDLILLDVRLPGEDGITALPKLQAATNGAPVIVMTAFGDLETAVGAVHAGACDYLTKPFRLEDAAKACEQALRVGGRLTPDEPDTVPPSDASLLVGKSAAMQQVFRQIALVADSDLSVLITGETGTGKELAAAAIHRHSRRSDKPYLPIAPVSLSETVIESELFGHVKGAFTGADSNRAGLFELASEGSILLDEIGELPLAIQAKLLRVLEQGEFTAVGDVAARRSNVRIIAATNRDLEQAVQEGTFREDLLYRLSAVSIRLPPLRHRSEDIPMLIEYFLTRLGYPSPKNAIDSSLIDALKKRSWWGNVRELRNAVEHASVIARGRPLLLSDFPEERQNRNSTADAPPNSLGKAVASWTTQELAAGSENLTDLNERFQAAAMPTLLRLVLAHTDGNRAAAADMLGIHRGTLREWIKRYPPDLETA</sequence>
<dbReference type="CDD" id="cd00009">
    <property type="entry name" value="AAA"/>
    <property type="match status" value="1"/>
</dbReference>
<dbReference type="CDD" id="cd00156">
    <property type="entry name" value="REC"/>
    <property type="match status" value="1"/>
</dbReference>
<keyword evidence="9" id="KW-0805">Transcription regulation</keyword>
<dbReference type="InterPro" id="IPR058031">
    <property type="entry name" value="AAA_lid_NorR"/>
</dbReference>
<evidence type="ECO:0000256" key="7">
    <source>
        <dbReference type="ARBA" id="ARBA00022840"/>
    </source>
</evidence>
<dbReference type="PROSITE" id="PS50045">
    <property type="entry name" value="SIGMA54_INTERACT_4"/>
    <property type="match status" value="1"/>
</dbReference>
<keyword evidence="5 16" id="KW-0597">Phosphoprotein</keyword>